<evidence type="ECO:0000313" key="3">
    <source>
        <dbReference type="WBParaSite" id="HPBE_0002263101-mRNA-1"/>
    </source>
</evidence>
<dbReference type="GO" id="GO:0039536">
    <property type="term" value="P:negative regulation of RIG-I signaling pathway"/>
    <property type="evidence" value="ECO:0007669"/>
    <property type="project" value="InterPro"/>
</dbReference>
<dbReference type="OrthoDB" id="5842926at2759"/>
<dbReference type="Proteomes" id="UP000050761">
    <property type="component" value="Unassembled WGS sequence"/>
</dbReference>
<name>A0A183GIZ8_HELPZ</name>
<keyword evidence="2" id="KW-1185">Reference proteome</keyword>
<accession>A0A183GIZ8</accession>
<dbReference type="EMBL" id="UZAH01034191">
    <property type="protein sequence ID" value="VDP33798.1"/>
    <property type="molecule type" value="Genomic_DNA"/>
</dbReference>
<dbReference type="PANTHER" id="PTHR14390">
    <property type="entry name" value="G PATCH DOMAIN CONTAINING PROTEIN 3"/>
    <property type="match status" value="1"/>
</dbReference>
<organism evidence="2 3">
    <name type="scientific">Heligmosomoides polygyrus</name>
    <name type="common">Parasitic roundworm</name>
    <dbReference type="NCBI Taxonomy" id="6339"/>
    <lineage>
        <taxon>Eukaryota</taxon>
        <taxon>Metazoa</taxon>
        <taxon>Ecdysozoa</taxon>
        <taxon>Nematoda</taxon>
        <taxon>Chromadorea</taxon>
        <taxon>Rhabditida</taxon>
        <taxon>Rhabditina</taxon>
        <taxon>Rhabditomorpha</taxon>
        <taxon>Strongyloidea</taxon>
        <taxon>Heligmosomidae</taxon>
        <taxon>Heligmosomoides</taxon>
    </lineage>
</organism>
<accession>A0A3P8DIT0</accession>
<evidence type="ECO:0000313" key="2">
    <source>
        <dbReference type="Proteomes" id="UP000050761"/>
    </source>
</evidence>
<dbReference type="AlphaFoldDB" id="A0A183GIZ8"/>
<dbReference type="GO" id="GO:0032480">
    <property type="term" value="P:negative regulation of type I interferon production"/>
    <property type="evidence" value="ECO:0007669"/>
    <property type="project" value="InterPro"/>
</dbReference>
<gene>
    <name evidence="1" type="ORF">HPBE_LOCUS22630</name>
</gene>
<reference evidence="3" key="2">
    <citation type="submission" date="2019-09" db="UniProtKB">
        <authorList>
            <consortium name="WormBaseParasite"/>
        </authorList>
    </citation>
    <scope>IDENTIFICATION</scope>
</reference>
<dbReference type="GO" id="GO:0045893">
    <property type="term" value="P:positive regulation of DNA-templated transcription"/>
    <property type="evidence" value="ECO:0007669"/>
    <property type="project" value="TreeGrafter"/>
</dbReference>
<evidence type="ECO:0000313" key="1">
    <source>
        <dbReference type="EMBL" id="VDP33798.1"/>
    </source>
</evidence>
<sequence>MKLMHKLRNRDLLDRFLDKKNSFGTLPTDRQSPLHSEQGASRSGNKELFYCTINNIPSSMRSKDLRRYFSDFTENGKFSCFHYRHRPEVQQVQPPIFPALSVLDLILQESTFGCFRNAFIREYHGRHWTNSEGMEIPRRCFVTAIRLAEGPEGTSDSVTAKDLRQMIELRPPSIMPQGNVGTPTKYFIEQIRLCRLPASLIPKLGLKSTRRRRKYDSVEFHYSTEDSAEYDEEGPSCSITELFQPIPTEPTERYVYAHHGPDNDSGPDDDDDQCEEWERHEALHDDVTEQDRAKPRKYEEEMEVTWEKGGPGLVWFTDKNYWDEREKGSIFLPVSLQVVNVLLASIIHYDYYVTKFLRGRHVMQPHLTSCIARN</sequence>
<dbReference type="WBParaSite" id="HPBE_0002263101-mRNA-1">
    <property type="protein sequence ID" value="HPBE_0002263101-mRNA-1"/>
    <property type="gene ID" value="HPBE_0002263101"/>
</dbReference>
<dbReference type="PANTHER" id="PTHR14390:SF2">
    <property type="entry name" value="G PATCH DOMAIN-CONTAINING PROTEIN 3"/>
    <property type="match status" value="1"/>
</dbReference>
<dbReference type="InterPro" id="IPR040341">
    <property type="entry name" value="GPATCH3"/>
</dbReference>
<reference evidence="1 2" key="1">
    <citation type="submission" date="2018-11" db="EMBL/GenBank/DDBJ databases">
        <authorList>
            <consortium name="Pathogen Informatics"/>
        </authorList>
    </citation>
    <scope>NUCLEOTIDE SEQUENCE [LARGE SCALE GENOMIC DNA]</scope>
</reference>
<proteinExistence type="predicted"/>
<protein>
    <submittedName>
        <fullName evidence="3">RRM domain-containing protein</fullName>
    </submittedName>
</protein>